<dbReference type="PROSITE" id="PS50893">
    <property type="entry name" value="ABC_TRANSPORTER_2"/>
    <property type="match status" value="2"/>
</dbReference>
<dbReference type="AlphaFoldDB" id="A0A1I2FFF5"/>
<proteinExistence type="inferred from homology"/>
<dbReference type="PANTHER" id="PTHR43553">
    <property type="entry name" value="HEAVY METAL TRANSPORTER"/>
    <property type="match status" value="1"/>
</dbReference>
<dbReference type="CDD" id="cd03225">
    <property type="entry name" value="ABC_cobalt_CbiO_domain1"/>
    <property type="match status" value="2"/>
</dbReference>
<dbReference type="GO" id="GO:0042626">
    <property type="term" value="F:ATPase-coupled transmembrane transporter activity"/>
    <property type="evidence" value="ECO:0007669"/>
    <property type="project" value="TreeGrafter"/>
</dbReference>
<evidence type="ECO:0000256" key="1">
    <source>
        <dbReference type="ARBA" id="ARBA00005417"/>
    </source>
</evidence>
<reference evidence="7" key="1">
    <citation type="submission" date="2016-10" db="EMBL/GenBank/DDBJ databases">
        <authorList>
            <person name="Varghese N."/>
            <person name="Submissions S."/>
        </authorList>
    </citation>
    <scope>NUCLEOTIDE SEQUENCE [LARGE SCALE GENOMIC DNA]</scope>
    <source>
        <strain evidence="7">DSM 19083</strain>
    </source>
</reference>
<dbReference type="PROSITE" id="PS00211">
    <property type="entry name" value="ABC_TRANSPORTER_1"/>
    <property type="match status" value="2"/>
</dbReference>
<feature type="domain" description="ABC transporter" evidence="5">
    <location>
        <begin position="4"/>
        <end position="229"/>
    </location>
</feature>
<dbReference type="InterPro" id="IPR003593">
    <property type="entry name" value="AAA+_ATPase"/>
</dbReference>
<evidence type="ECO:0000256" key="2">
    <source>
        <dbReference type="ARBA" id="ARBA00022448"/>
    </source>
</evidence>
<dbReference type="SMART" id="SM00382">
    <property type="entry name" value="AAA"/>
    <property type="match status" value="2"/>
</dbReference>
<dbReference type="InterPro" id="IPR017871">
    <property type="entry name" value="ABC_transporter-like_CS"/>
</dbReference>
<dbReference type="OrthoDB" id="501320at2"/>
<dbReference type="PANTHER" id="PTHR43553:SF24">
    <property type="entry name" value="ENERGY-COUPLING FACTOR TRANSPORTER ATP-BINDING PROTEIN ECFA1"/>
    <property type="match status" value="1"/>
</dbReference>
<evidence type="ECO:0000256" key="3">
    <source>
        <dbReference type="ARBA" id="ARBA00022741"/>
    </source>
</evidence>
<dbReference type="Pfam" id="PF00005">
    <property type="entry name" value="ABC_tran"/>
    <property type="match status" value="2"/>
</dbReference>
<keyword evidence="7" id="KW-1185">Reference proteome</keyword>
<dbReference type="InterPro" id="IPR027417">
    <property type="entry name" value="P-loop_NTPase"/>
</dbReference>
<keyword evidence="2" id="KW-0813">Transport</keyword>
<keyword evidence="3" id="KW-0547">Nucleotide-binding</keyword>
<name>A0A1I2FFF5_9MICO</name>
<keyword evidence="4 6" id="KW-0067">ATP-binding</keyword>
<dbReference type="InterPro" id="IPR003439">
    <property type="entry name" value="ABC_transporter-like_ATP-bd"/>
</dbReference>
<protein>
    <submittedName>
        <fullName evidence="6">Energy-coupling factor transport system ATP-binding protein</fullName>
    </submittedName>
</protein>
<accession>A0A1I2FFF5</accession>
<dbReference type="STRING" id="285351.SAMN04488035_1303"/>
<dbReference type="Proteomes" id="UP000198520">
    <property type="component" value="Unassembled WGS sequence"/>
</dbReference>
<dbReference type="InterPro" id="IPR050095">
    <property type="entry name" value="ECF_ABC_transporter_ATP-bd"/>
</dbReference>
<evidence type="ECO:0000313" key="6">
    <source>
        <dbReference type="EMBL" id="SFF04234.1"/>
    </source>
</evidence>
<dbReference type="GO" id="GO:0005524">
    <property type="term" value="F:ATP binding"/>
    <property type="evidence" value="ECO:0007669"/>
    <property type="project" value="UniProtKB-KW"/>
</dbReference>
<sequence>MTPVSARDLTVRFPRRPHPSLQGVDLDVASGGQHLLLGPSGAGKSTLLRVLAGVVPGTVHAEVTGSVTTTGSVGYVQQNPHDALCLPDVDSEVGFALECAGVPTSEARARVPAALAAVGAAHLRDRDPATLSGGEAQRVALAAVLVGDPDVVVVDEPTAMLDPAAARGVAGLVARRGRAAVVLAEHRLDLGAPLPDAVTVLDAQGRVVACGPTRHVLADTHAVLEAQGCWLPMSVRAAVHGHAAALALPHTYRRERRLAPGAALLVAAGMGVRSPDGVDLVRDVDLTLRAGTVTAVIGVNGAGKSTLLRAVSAVVPTKGTVRGGRVAYVAQDPEHQFLGRTAGADAALGATRDVAEVLATFDLTDHADRDPFRLSGGEQRRLALAGAVASGRDVIALDEPTSGLDRRHARDVLAAIDRHAAAGGAAILTSHDLTLVAENADDVVVLHEGRLVARGAPDDVLHDTVLGPFGLTVPALLHARRSAGLRADGTPARDRANTAARS</sequence>
<feature type="domain" description="ABC transporter" evidence="5">
    <location>
        <begin position="265"/>
        <end position="473"/>
    </location>
</feature>
<dbReference type="SUPFAM" id="SSF52540">
    <property type="entry name" value="P-loop containing nucleoside triphosphate hydrolases"/>
    <property type="match status" value="2"/>
</dbReference>
<dbReference type="EMBL" id="FONZ01000002">
    <property type="protein sequence ID" value="SFF04234.1"/>
    <property type="molecule type" value="Genomic_DNA"/>
</dbReference>
<evidence type="ECO:0000313" key="7">
    <source>
        <dbReference type="Proteomes" id="UP000198520"/>
    </source>
</evidence>
<evidence type="ECO:0000256" key="4">
    <source>
        <dbReference type="ARBA" id="ARBA00022840"/>
    </source>
</evidence>
<dbReference type="GO" id="GO:0043190">
    <property type="term" value="C:ATP-binding cassette (ABC) transporter complex"/>
    <property type="evidence" value="ECO:0007669"/>
    <property type="project" value="TreeGrafter"/>
</dbReference>
<gene>
    <name evidence="6" type="ORF">SAMN04488035_1303</name>
</gene>
<organism evidence="6 7">
    <name type="scientific">Flavimobilis marinus</name>
    <dbReference type="NCBI Taxonomy" id="285351"/>
    <lineage>
        <taxon>Bacteria</taxon>
        <taxon>Bacillati</taxon>
        <taxon>Actinomycetota</taxon>
        <taxon>Actinomycetes</taxon>
        <taxon>Micrococcales</taxon>
        <taxon>Jonesiaceae</taxon>
        <taxon>Flavimobilis</taxon>
    </lineage>
</organism>
<dbReference type="Gene3D" id="3.40.50.300">
    <property type="entry name" value="P-loop containing nucleotide triphosphate hydrolases"/>
    <property type="match status" value="2"/>
</dbReference>
<evidence type="ECO:0000259" key="5">
    <source>
        <dbReference type="PROSITE" id="PS50893"/>
    </source>
</evidence>
<comment type="similarity">
    <text evidence="1">Belongs to the ABC transporter superfamily.</text>
</comment>
<dbReference type="GO" id="GO:0016887">
    <property type="term" value="F:ATP hydrolysis activity"/>
    <property type="evidence" value="ECO:0007669"/>
    <property type="project" value="InterPro"/>
</dbReference>
<dbReference type="InterPro" id="IPR015856">
    <property type="entry name" value="ABC_transpr_CbiO/EcfA_su"/>
</dbReference>
<dbReference type="RefSeq" id="WP_093376326.1">
    <property type="nucleotide sequence ID" value="NZ_BNAN01000002.1"/>
</dbReference>